<dbReference type="EMBL" id="CAMXCT020002380">
    <property type="protein sequence ID" value="CAL1151163.1"/>
    <property type="molecule type" value="Genomic_DNA"/>
</dbReference>
<evidence type="ECO:0000313" key="12">
    <source>
        <dbReference type="Proteomes" id="UP001152797"/>
    </source>
</evidence>
<evidence type="ECO:0000313" key="11">
    <source>
        <dbReference type="EMBL" id="CAL4785100.1"/>
    </source>
</evidence>
<feature type="transmembrane region" description="Helical" evidence="8">
    <location>
        <begin position="897"/>
        <end position="915"/>
    </location>
</feature>
<dbReference type="GO" id="GO:0005886">
    <property type="term" value="C:plasma membrane"/>
    <property type="evidence" value="ECO:0007669"/>
    <property type="project" value="TreeGrafter"/>
</dbReference>
<accession>A0A9P1G2P2</accession>
<evidence type="ECO:0000256" key="7">
    <source>
        <dbReference type="ARBA" id="ARBA00023136"/>
    </source>
</evidence>
<keyword evidence="1" id="KW-1003">Cell membrane</keyword>
<dbReference type="EMBL" id="CAMXCT010002380">
    <property type="protein sequence ID" value="CAI3997788.1"/>
    <property type="molecule type" value="Genomic_DNA"/>
</dbReference>
<keyword evidence="12" id="KW-1185">Reference proteome</keyword>
<evidence type="ECO:0000256" key="8">
    <source>
        <dbReference type="SAM" id="Phobius"/>
    </source>
</evidence>
<evidence type="ECO:0000256" key="2">
    <source>
        <dbReference type="ARBA" id="ARBA00022676"/>
    </source>
</evidence>
<evidence type="ECO:0000256" key="4">
    <source>
        <dbReference type="ARBA" id="ARBA00022692"/>
    </source>
</evidence>
<dbReference type="AlphaFoldDB" id="A0A9P1G2P2"/>
<sequence>MAPLAWFWRRALTALGQPAPFGAAIRAFYVSQLGKYVPGKASVVLIRTERLLTSTRASEVGGGSARVVAASVFYETLTHMAVGALLAAALTALVAQGELATRLGWIGLSVALAAVCLTPTLPPVFGWLLAKVGPARPDAADGLTTKLTYGLSGQGTLASAVGWLLGGVSVWLAAVSVGAADWAGLGRLPLWVLAAALPVVAGFVSLLPAGVLVREGLTLGLLAPVLGEGPALATTLAVRVIWVVSEHVRPNGVRRFMSVLPHNADQAVSVVVPVMNEEASLRELHRQLTAVADSEGYDLQVIFVDDGSTDATWRIIQQLADADAAVQGIRFRRNFGKAAALRAGFATATAPIVVTMDGDLQDDPAEVPKLLARLDPDSPDGGYDVASGWKRLRKDPWHKRWPSLVFNAMVSRLTKVKLHDHNCGLKAYRREALEEVQLYGELHRFVPVLCAAQGYRATEVEVNHRAREHGHSKYGVTRILKGLLDLITVKFLTGYGERPQHVLGGVGLLGFGAGGVGLVYLAVRWVVSRTVPGFEPLHLHDTAALYYSLALCLVGSQFLSVGLLGAMITAFLSQDRPHYSIAERRPRSVVMGVDERGSTARTGVGTLDPRARWIVYATLIAAAVGQAAGKIMAVDSVDYRRLEQSRVSQALDRERQRLVAEGVEGEELRTKLADRKEELKGELRLRRPFLSANDRSRWMAIRAIAETGEPYIDPFLEEPTWDTIDMVQHRGRDGELHLYSSKPPLLITLLAGPYWVLTEVTGTTLGESPYLLGRLILLPLNCGALALLLFSSARLIERFGVGDVDRLFAMTVAAFGTQLSAFTPVLNNHLIAAAFSALACDLWVRLLDSDEPLPNLSALAGLAAGFAAANELPALALTACIGLTLLIKRPSETLKRFGAGVALVGIAFFATNYWAHESVRPPYAHRSATDPDDNWYDYEYTAKGVTRDSYWRDRRGIDRGEPSKAVYAFHALVGHHGVLSLTPVWLLSLVGGAMLLASRDPTQRRFAWAALAVTAACLVFYLGLRPQSDRNYGGSTSGFRWLFWLAPVWIASIPVAVAKLQRSRIGMAIAVTLLALSVLSASYPTWNPWTHPWLHELMEKAGFDVLG</sequence>
<feature type="domain" description="Glycosyltransferase 2-like" evidence="9">
    <location>
        <begin position="269"/>
        <end position="436"/>
    </location>
</feature>
<keyword evidence="5" id="KW-0448">Lipopolysaccharide biosynthesis</keyword>
<evidence type="ECO:0000256" key="6">
    <source>
        <dbReference type="ARBA" id="ARBA00022989"/>
    </source>
</evidence>
<feature type="transmembrane region" description="Helical" evidence="8">
    <location>
        <begin position="1065"/>
        <end position="1086"/>
    </location>
</feature>
<dbReference type="EMBL" id="CAMXCT030002380">
    <property type="protein sequence ID" value="CAL4785100.1"/>
    <property type="molecule type" value="Genomic_DNA"/>
</dbReference>
<keyword evidence="4 8" id="KW-0812">Transmembrane</keyword>
<dbReference type="OrthoDB" id="2603at2759"/>
<evidence type="ECO:0000259" key="9">
    <source>
        <dbReference type="Pfam" id="PF00535"/>
    </source>
</evidence>
<reference evidence="11 12" key="2">
    <citation type="submission" date="2024-05" db="EMBL/GenBank/DDBJ databases">
        <authorList>
            <person name="Chen Y."/>
            <person name="Shah S."/>
            <person name="Dougan E. K."/>
            <person name="Thang M."/>
            <person name="Chan C."/>
        </authorList>
    </citation>
    <scope>NUCLEOTIDE SEQUENCE [LARGE SCALE GENOMIC DNA]</scope>
</reference>
<dbReference type="Gene3D" id="3.90.550.10">
    <property type="entry name" value="Spore Coat Polysaccharide Biosynthesis Protein SpsA, Chain A"/>
    <property type="match status" value="1"/>
</dbReference>
<comment type="caution">
    <text evidence="10">The sequence shown here is derived from an EMBL/GenBank/DDBJ whole genome shotgun (WGS) entry which is preliminary data.</text>
</comment>
<feature type="transmembrane region" description="Helical" evidence="8">
    <location>
        <begin position="102"/>
        <end position="121"/>
    </location>
</feature>
<feature type="transmembrane region" description="Helical" evidence="8">
    <location>
        <begin position="1006"/>
        <end position="1024"/>
    </location>
</feature>
<gene>
    <name evidence="10" type="ORF">C1SCF055_LOCUS24134</name>
</gene>
<dbReference type="PANTHER" id="PTHR48090">
    <property type="entry name" value="UNDECAPRENYL-PHOSPHATE 4-DEOXY-4-FORMAMIDO-L-ARABINOSE TRANSFERASE-RELATED"/>
    <property type="match status" value="1"/>
</dbReference>
<dbReference type="Pfam" id="PF00535">
    <property type="entry name" value="Glycos_transf_2"/>
    <property type="match status" value="1"/>
</dbReference>
<evidence type="ECO:0000313" key="10">
    <source>
        <dbReference type="EMBL" id="CAI3997788.1"/>
    </source>
</evidence>
<organism evidence="10">
    <name type="scientific">Cladocopium goreaui</name>
    <dbReference type="NCBI Taxonomy" id="2562237"/>
    <lineage>
        <taxon>Eukaryota</taxon>
        <taxon>Sar</taxon>
        <taxon>Alveolata</taxon>
        <taxon>Dinophyceae</taxon>
        <taxon>Suessiales</taxon>
        <taxon>Symbiodiniaceae</taxon>
        <taxon>Cladocopium</taxon>
    </lineage>
</organism>
<reference evidence="10" key="1">
    <citation type="submission" date="2022-10" db="EMBL/GenBank/DDBJ databases">
        <authorList>
            <person name="Chen Y."/>
            <person name="Dougan E. K."/>
            <person name="Chan C."/>
            <person name="Rhodes N."/>
            <person name="Thang M."/>
        </authorList>
    </citation>
    <scope>NUCLEOTIDE SEQUENCE</scope>
</reference>
<dbReference type="GO" id="GO:0099621">
    <property type="term" value="F:undecaprenyl-phosphate 4-deoxy-4-formamido-L-arabinose transferase activity"/>
    <property type="evidence" value="ECO:0007669"/>
    <property type="project" value="TreeGrafter"/>
</dbReference>
<protein>
    <submittedName>
        <fullName evidence="11">Dodecaprenyl-phosphate galacturonate synthase (Dod-P-GalA synthase) (Dodecaprenyl-phosphat e galacturonosyltransferase RgtE) (Galacturonic acid transferase RgtE) (GalA transferase RgtE) (GalAT RgtE)</fullName>
    </submittedName>
</protein>
<keyword evidence="7 8" id="KW-0472">Membrane</keyword>
<name>A0A9P1G2P2_9DINO</name>
<feature type="transmembrane region" description="Helical" evidence="8">
    <location>
        <begin position="858"/>
        <end position="885"/>
    </location>
</feature>
<dbReference type="PANTHER" id="PTHR48090:SF3">
    <property type="entry name" value="UNDECAPRENYL-PHOSPHATE 4-DEOXY-4-FORMAMIDO-L-ARABINOSE TRANSFERASE"/>
    <property type="match status" value="1"/>
</dbReference>
<keyword evidence="2" id="KW-0328">Glycosyltransferase</keyword>
<keyword evidence="6 8" id="KW-1133">Transmembrane helix</keyword>
<feature type="transmembrane region" description="Helical" evidence="8">
    <location>
        <begin position="543"/>
        <end position="572"/>
    </location>
</feature>
<dbReference type="SUPFAM" id="SSF53448">
    <property type="entry name" value="Nucleotide-diphospho-sugar transferases"/>
    <property type="match status" value="1"/>
</dbReference>
<proteinExistence type="predicted"/>
<evidence type="ECO:0000256" key="5">
    <source>
        <dbReference type="ARBA" id="ARBA00022985"/>
    </source>
</evidence>
<evidence type="ECO:0000256" key="3">
    <source>
        <dbReference type="ARBA" id="ARBA00022679"/>
    </source>
</evidence>
<dbReference type="CDD" id="cd04187">
    <property type="entry name" value="DPM1_like_bac"/>
    <property type="match status" value="1"/>
</dbReference>
<keyword evidence="3" id="KW-0808">Transferase</keyword>
<feature type="transmembrane region" description="Helical" evidence="8">
    <location>
        <begin position="190"/>
        <end position="213"/>
    </location>
</feature>
<feature type="transmembrane region" description="Helical" evidence="8">
    <location>
        <begin position="77"/>
        <end position="95"/>
    </location>
</feature>
<feature type="transmembrane region" description="Helical" evidence="8">
    <location>
        <begin position="160"/>
        <end position="183"/>
    </location>
</feature>
<dbReference type="InterPro" id="IPR050256">
    <property type="entry name" value="Glycosyltransferase_2"/>
</dbReference>
<feature type="transmembrane region" description="Helical" evidence="8">
    <location>
        <begin position="776"/>
        <end position="796"/>
    </location>
</feature>
<feature type="transmembrane region" description="Helical" evidence="8">
    <location>
        <begin position="1039"/>
        <end position="1058"/>
    </location>
</feature>
<dbReference type="InterPro" id="IPR001173">
    <property type="entry name" value="Glyco_trans_2-like"/>
</dbReference>
<feature type="transmembrane region" description="Helical" evidence="8">
    <location>
        <begin position="808"/>
        <end position="838"/>
    </location>
</feature>
<evidence type="ECO:0000256" key="1">
    <source>
        <dbReference type="ARBA" id="ARBA00022475"/>
    </source>
</evidence>
<feature type="transmembrane region" description="Helical" evidence="8">
    <location>
        <begin position="736"/>
        <end position="756"/>
    </location>
</feature>
<feature type="transmembrane region" description="Helical" evidence="8">
    <location>
        <begin position="502"/>
        <end position="523"/>
    </location>
</feature>
<dbReference type="InterPro" id="IPR029044">
    <property type="entry name" value="Nucleotide-diphossugar_trans"/>
</dbReference>
<dbReference type="Proteomes" id="UP001152797">
    <property type="component" value="Unassembled WGS sequence"/>
</dbReference>
<feature type="transmembrane region" description="Helical" evidence="8">
    <location>
        <begin position="977"/>
        <end position="997"/>
    </location>
</feature>